<dbReference type="GO" id="GO:0015188">
    <property type="term" value="F:L-isoleucine transmembrane transporter activity"/>
    <property type="evidence" value="ECO:0007669"/>
    <property type="project" value="TreeGrafter"/>
</dbReference>
<keyword evidence="5 9" id="KW-0812">Transmembrane</keyword>
<feature type="transmembrane region" description="Helical" evidence="9">
    <location>
        <begin position="36"/>
        <end position="61"/>
    </location>
</feature>
<dbReference type="AlphaFoldDB" id="A0A1A9RW23"/>
<accession>A0A1A9RW23</accession>
<feature type="transmembrane region" description="Helical" evidence="9">
    <location>
        <begin position="73"/>
        <end position="94"/>
    </location>
</feature>
<evidence type="ECO:0000256" key="2">
    <source>
        <dbReference type="ARBA" id="ARBA00008540"/>
    </source>
</evidence>
<evidence type="ECO:0000256" key="3">
    <source>
        <dbReference type="ARBA" id="ARBA00022448"/>
    </source>
</evidence>
<evidence type="ECO:0000256" key="9">
    <source>
        <dbReference type="RuleBase" id="RU362122"/>
    </source>
</evidence>
<dbReference type="RefSeq" id="WP_067592670.1">
    <property type="nucleotide sequence ID" value="NZ_LXSL01000020.1"/>
</dbReference>
<dbReference type="GO" id="GO:0015190">
    <property type="term" value="F:L-leucine transmembrane transporter activity"/>
    <property type="evidence" value="ECO:0007669"/>
    <property type="project" value="TreeGrafter"/>
</dbReference>
<dbReference type="PANTHER" id="PTHR30588">
    <property type="entry name" value="BRANCHED-CHAIN AMINO ACID TRANSPORT SYSTEM 2 CARRIER PROTEIN"/>
    <property type="match status" value="1"/>
</dbReference>
<keyword evidence="6 9" id="KW-0029">Amino-acid transport</keyword>
<feature type="transmembrane region" description="Helical" evidence="9">
    <location>
        <begin position="326"/>
        <end position="347"/>
    </location>
</feature>
<evidence type="ECO:0000256" key="1">
    <source>
        <dbReference type="ARBA" id="ARBA00004651"/>
    </source>
</evidence>
<comment type="subcellular location">
    <subcellularLocation>
        <location evidence="9">Cell inner membrane</location>
        <topology evidence="9">Multi-pass membrane protein</topology>
    </subcellularLocation>
    <subcellularLocation>
        <location evidence="1">Cell membrane</location>
        <topology evidence="1">Multi-pass membrane protein</topology>
    </subcellularLocation>
</comment>
<sequence length="446" mass="47556">MNKNTFVIGFMLFAIFFGAGNLIFPPTLGLNSGPEFWRTLAGFVITGVGLPLLGIVVSAFYQNGYKTALNRIHPWFSVLFLMAIYLTIGPFFAIPRTGATSYEMAILPFIGEAGAGSLLAFTVVYYALTLWLSLNPSKMVERIGAILTPALLVSILALIGKSMWWLFGSAPTLHTVNFGGQSAFLSGFIGGYQTMDVLASVAFSVIVINAIKAKMPAGQRDNKIVVKQTFVAGIIAAASLAVIYVGLAWVCNRLPVPEQTLTDLAAKNQDIGSFLLTTAAYETFGSFGRILFGTIVTLACLTTSVGLVTAVGEFFYGLFPRISYRAYVVSLTLVSFILANQGLSAVISKSVPVLMVLYPIAMTILLLLLIDNFVRPLPVLSHRLAAGLVTIISILSVAGAEFIKQLPLQAFSLEWLPFALAGILIGCAGGLAGKPAADSERPDANA</sequence>
<comment type="similarity">
    <text evidence="2 9">Belongs to the branched chain amino acid transporter family.</text>
</comment>
<evidence type="ECO:0000256" key="5">
    <source>
        <dbReference type="ARBA" id="ARBA00022692"/>
    </source>
</evidence>
<feature type="transmembrane region" description="Helical" evidence="9">
    <location>
        <begin position="114"/>
        <end position="134"/>
    </location>
</feature>
<keyword evidence="3 9" id="KW-0813">Transport</keyword>
<dbReference type="GO" id="GO:0005886">
    <property type="term" value="C:plasma membrane"/>
    <property type="evidence" value="ECO:0007669"/>
    <property type="project" value="UniProtKB-SubCell"/>
</dbReference>
<feature type="transmembrane region" description="Helical" evidence="9">
    <location>
        <begin position="415"/>
        <end position="433"/>
    </location>
</feature>
<feature type="transmembrane region" description="Helical" evidence="9">
    <location>
        <begin position="384"/>
        <end position="403"/>
    </location>
</feature>
<protein>
    <recommendedName>
        <fullName evidence="9">Branched-chain amino acid transport system carrier protein</fullName>
    </recommendedName>
</protein>
<feature type="transmembrane region" description="Helical" evidence="9">
    <location>
        <begin position="146"/>
        <end position="167"/>
    </location>
</feature>
<dbReference type="Proteomes" id="UP000077885">
    <property type="component" value="Unassembled WGS sequence"/>
</dbReference>
<dbReference type="NCBIfam" id="TIGR00796">
    <property type="entry name" value="livcs"/>
    <property type="match status" value="1"/>
</dbReference>
<comment type="caution">
    <text evidence="10">The sequence shown here is derived from an EMBL/GenBank/DDBJ whole genome shotgun (WGS) entry which is preliminary data.</text>
</comment>
<evidence type="ECO:0000256" key="7">
    <source>
        <dbReference type="ARBA" id="ARBA00022989"/>
    </source>
</evidence>
<feature type="transmembrane region" description="Helical" evidence="9">
    <location>
        <begin position="229"/>
        <end position="250"/>
    </location>
</feature>
<evidence type="ECO:0000256" key="8">
    <source>
        <dbReference type="ARBA" id="ARBA00023136"/>
    </source>
</evidence>
<evidence type="ECO:0000313" key="10">
    <source>
        <dbReference type="EMBL" id="OAM27876.1"/>
    </source>
</evidence>
<dbReference type="OrthoDB" id="9783920at2"/>
<keyword evidence="7 9" id="KW-1133">Transmembrane helix</keyword>
<feature type="transmembrane region" description="Helical" evidence="9">
    <location>
        <begin position="290"/>
        <end position="319"/>
    </location>
</feature>
<evidence type="ECO:0000256" key="4">
    <source>
        <dbReference type="ARBA" id="ARBA00022475"/>
    </source>
</evidence>
<organism evidence="10 11">
    <name type="scientific">Eikenella longinqua</name>
    <dbReference type="NCBI Taxonomy" id="1795827"/>
    <lineage>
        <taxon>Bacteria</taxon>
        <taxon>Pseudomonadati</taxon>
        <taxon>Pseudomonadota</taxon>
        <taxon>Betaproteobacteria</taxon>
        <taxon>Neisseriales</taxon>
        <taxon>Neisseriaceae</taxon>
        <taxon>Eikenella</taxon>
    </lineage>
</organism>
<dbReference type="EMBL" id="LXSL01000020">
    <property type="protein sequence ID" value="OAM27876.1"/>
    <property type="molecule type" value="Genomic_DNA"/>
</dbReference>
<name>A0A1A9RW23_9NEIS</name>
<keyword evidence="11" id="KW-1185">Reference proteome</keyword>
<gene>
    <name evidence="10" type="ORF">A7P95_06085</name>
</gene>
<feature type="transmembrane region" description="Helical" evidence="9">
    <location>
        <begin position="7"/>
        <end position="24"/>
    </location>
</feature>
<dbReference type="InterPro" id="IPR004685">
    <property type="entry name" value="Brnchd-chn_aa_trnsp_Livcs"/>
</dbReference>
<keyword evidence="4" id="KW-1003">Cell membrane</keyword>
<dbReference type="PANTHER" id="PTHR30588:SF7">
    <property type="entry name" value="BRANCHED-CHAIN AMINO ACID CARRIER PROTEIN SAOUHSC_01411-RELATED"/>
    <property type="match status" value="1"/>
</dbReference>
<dbReference type="GO" id="GO:0015820">
    <property type="term" value="P:L-leucine transport"/>
    <property type="evidence" value="ECO:0007669"/>
    <property type="project" value="TreeGrafter"/>
</dbReference>
<proteinExistence type="inferred from homology"/>
<dbReference type="GO" id="GO:0005304">
    <property type="term" value="F:L-valine transmembrane transporter activity"/>
    <property type="evidence" value="ECO:0007669"/>
    <property type="project" value="TreeGrafter"/>
</dbReference>
<dbReference type="Pfam" id="PF05525">
    <property type="entry name" value="Branch_AA_trans"/>
    <property type="match status" value="1"/>
</dbReference>
<comment type="function">
    <text evidence="9">Component of the transport system for branched-chain amino acids.</text>
</comment>
<keyword evidence="8 9" id="KW-0472">Membrane</keyword>
<feature type="transmembrane region" description="Helical" evidence="9">
    <location>
        <begin position="187"/>
        <end position="208"/>
    </location>
</feature>
<evidence type="ECO:0000256" key="6">
    <source>
        <dbReference type="ARBA" id="ARBA00022970"/>
    </source>
</evidence>
<feature type="transmembrane region" description="Helical" evidence="9">
    <location>
        <begin position="353"/>
        <end position="372"/>
    </location>
</feature>
<evidence type="ECO:0000313" key="11">
    <source>
        <dbReference type="Proteomes" id="UP000077885"/>
    </source>
</evidence>
<reference evidence="11" key="1">
    <citation type="submission" date="2016-05" db="EMBL/GenBank/DDBJ databases">
        <title>Draft genome of Corynebacterium afermentans subsp. afermentans LCDC 88199T.</title>
        <authorList>
            <person name="Bernier A.-M."/>
            <person name="Bernard K."/>
        </authorList>
    </citation>
    <scope>NUCLEOTIDE SEQUENCE [LARGE SCALE GENOMIC DNA]</scope>
    <source>
        <strain evidence="11">NML02-A-017</strain>
    </source>
</reference>
<dbReference type="GO" id="GO:0015818">
    <property type="term" value="P:isoleucine transport"/>
    <property type="evidence" value="ECO:0007669"/>
    <property type="project" value="TreeGrafter"/>
</dbReference>